<evidence type="ECO:0000313" key="3">
    <source>
        <dbReference type="Proteomes" id="UP000007575"/>
    </source>
</evidence>
<dbReference type="EMBL" id="CP002191">
    <property type="protein sequence ID" value="AFD26003.1"/>
    <property type="molecule type" value="Genomic_DNA"/>
</dbReference>
<evidence type="ECO:0000259" key="1">
    <source>
        <dbReference type="PROSITE" id="PS51352"/>
    </source>
</evidence>
<proteinExistence type="predicted"/>
<dbReference type="PANTHER" id="PTHR42852:SF13">
    <property type="entry name" value="PROTEIN DIPZ"/>
    <property type="match status" value="1"/>
</dbReference>
<dbReference type="PROSITE" id="PS51352">
    <property type="entry name" value="THIOREDOXIN_2"/>
    <property type="match status" value="1"/>
</dbReference>
<dbReference type="HOGENOM" id="CLU_646763_0_0_0"/>
<accession>H8GY75</accession>
<protein>
    <submittedName>
        <fullName evidence="2">Thiol-specific antioxidant protein, putative</fullName>
    </submittedName>
</protein>
<dbReference type="InterPro" id="IPR036249">
    <property type="entry name" value="Thioredoxin-like_sf"/>
</dbReference>
<dbReference type="InterPro" id="IPR050553">
    <property type="entry name" value="Thioredoxin_ResA/DsbE_sf"/>
</dbReference>
<dbReference type="InterPro" id="IPR000866">
    <property type="entry name" value="AhpC/TSA"/>
</dbReference>
<dbReference type="CDD" id="cd02970">
    <property type="entry name" value="PRX_like2"/>
    <property type="match status" value="1"/>
</dbReference>
<dbReference type="KEGG" id="dgo:DGo_CA2076"/>
<dbReference type="PATRIC" id="fig|745776.4.peg.2131"/>
<sequence length="420" mass="45317">MPGMLMVPTLQAVTDSAGSSLNGNTQLELNFADPALKTVLHFQEGKITRVSSDLLPSWSAALGTAGVHPATIAEAQQRGGNLDGALNYLVQGGFLTVATLARLAHERLVAALLPLVWHNALVSSTVRAPAVAPALPTAVGAAQTVREVEQLAQQLGSAERQLRPSDLLLASPLNPPHGETEGLIYGAALRGLTLGEMARRLPMRWDVLARTATALLRSGVLRAADDRLPRVVSERLVAGQEAPDFCLPDLAGGEQRLSDLRGRPVWLLFNRQSTCALCNPHNAQVITLHERLRQKGVQIVTVWGSSIDSLGEGIGKMRPPYPVLADPQDETYDRYGLSFSLMGTLDGRNMPTLVQGFKMMGTSALKSEGELLRMPAEFLIGRDGVIERAHYNSFGADWLPSEDVLAWADRQATTMSAFWD</sequence>
<dbReference type="Pfam" id="PF00578">
    <property type="entry name" value="AhpC-TSA"/>
    <property type="match status" value="1"/>
</dbReference>
<dbReference type="SUPFAM" id="SSF52833">
    <property type="entry name" value="Thioredoxin-like"/>
    <property type="match status" value="1"/>
</dbReference>
<dbReference type="Proteomes" id="UP000007575">
    <property type="component" value="Chromosome"/>
</dbReference>
<dbReference type="GO" id="GO:0016209">
    <property type="term" value="F:antioxidant activity"/>
    <property type="evidence" value="ECO:0007669"/>
    <property type="project" value="InterPro"/>
</dbReference>
<dbReference type="AlphaFoldDB" id="H8GY75"/>
<dbReference type="eggNOG" id="COG1225">
    <property type="taxonomic scope" value="Bacteria"/>
</dbReference>
<keyword evidence="3" id="KW-1185">Reference proteome</keyword>
<name>H8GY75_DEIGI</name>
<reference evidence="2 3" key="1">
    <citation type="journal article" date="2012" name="PLoS ONE">
        <title>Genome sequence and transcriptome analysis of the radioresistant bacterium Deinococcus gobiensis: insights into the extreme environmental adaptations.</title>
        <authorList>
            <person name="Yuan M."/>
            <person name="Chen M."/>
            <person name="Zhang W."/>
            <person name="Lu W."/>
            <person name="Wang J."/>
            <person name="Yang M."/>
            <person name="Zhao P."/>
            <person name="Tang R."/>
            <person name="Li X."/>
            <person name="Hao Y."/>
            <person name="Zhou Z."/>
            <person name="Zhan Y."/>
            <person name="Yu H."/>
            <person name="Teng C."/>
            <person name="Yan Y."/>
            <person name="Ping S."/>
            <person name="Wang Y."/>
            <person name="Lin M."/>
        </authorList>
    </citation>
    <scope>NUCLEOTIDE SEQUENCE [LARGE SCALE GENOMIC DNA]</scope>
    <source>
        <strain evidence="2 3">I-0</strain>
    </source>
</reference>
<evidence type="ECO:0000313" key="2">
    <source>
        <dbReference type="EMBL" id="AFD26003.1"/>
    </source>
</evidence>
<dbReference type="InterPro" id="IPR013766">
    <property type="entry name" value="Thioredoxin_domain"/>
</dbReference>
<dbReference type="Gene3D" id="3.40.30.10">
    <property type="entry name" value="Glutaredoxin"/>
    <property type="match status" value="1"/>
</dbReference>
<dbReference type="PANTHER" id="PTHR42852">
    <property type="entry name" value="THIOL:DISULFIDE INTERCHANGE PROTEIN DSBE"/>
    <property type="match status" value="1"/>
</dbReference>
<feature type="domain" description="Thioredoxin" evidence="1">
    <location>
        <begin position="236"/>
        <end position="413"/>
    </location>
</feature>
<organism evidence="2 3">
    <name type="scientific">Deinococcus gobiensis (strain DSM 21396 / JCM 16679 / CGMCC 1.7299 / I-0)</name>
    <dbReference type="NCBI Taxonomy" id="745776"/>
    <lineage>
        <taxon>Bacteria</taxon>
        <taxon>Thermotogati</taxon>
        <taxon>Deinococcota</taxon>
        <taxon>Deinococci</taxon>
        <taxon>Deinococcales</taxon>
        <taxon>Deinococcaceae</taxon>
        <taxon>Deinococcus</taxon>
    </lineage>
</organism>
<gene>
    <name evidence="2" type="primary">ahpC</name>
    <name evidence="2" type="ordered locus">DGo_CA2076</name>
</gene>
<dbReference type="GO" id="GO:0016491">
    <property type="term" value="F:oxidoreductase activity"/>
    <property type="evidence" value="ECO:0007669"/>
    <property type="project" value="InterPro"/>
</dbReference>